<dbReference type="EMBL" id="GBRH01194111">
    <property type="protein sequence ID" value="JAE03785.1"/>
    <property type="molecule type" value="Transcribed_RNA"/>
</dbReference>
<accession>A0A0A9ESR0</accession>
<organism evidence="1">
    <name type="scientific">Arundo donax</name>
    <name type="common">Giant reed</name>
    <name type="synonym">Donax arundinaceus</name>
    <dbReference type="NCBI Taxonomy" id="35708"/>
    <lineage>
        <taxon>Eukaryota</taxon>
        <taxon>Viridiplantae</taxon>
        <taxon>Streptophyta</taxon>
        <taxon>Embryophyta</taxon>
        <taxon>Tracheophyta</taxon>
        <taxon>Spermatophyta</taxon>
        <taxon>Magnoliopsida</taxon>
        <taxon>Liliopsida</taxon>
        <taxon>Poales</taxon>
        <taxon>Poaceae</taxon>
        <taxon>PACMAD clade</taxon>
        <taxon>Arundinoideae</taxon>
        <taxon>Arundineae</taxon>
        <taxon>Arundo</taxon>
    </lineage>
</organism>
<name>A0A0A9ESR0_ARUDO</name>
<reference evidence="1" key="1">
    <citation type="submission" date="2014-09" db="EMBL/GenBank/DDBJ databases">
        <authorList>
            <person name="Magalhaes I.L.F."/>
            <person name="Oliveira U."/>
            <person name="Santos F.R."/>
            <person name="Vidigal T.H.D.A."/>
            <person name="Brescovit A.D."/>
            <person name="Santos A.J."/>
        </authorList>
    </citation>
    <scope>NUCLEOTIDE SEQUENCE</scope>
    <source>
        <tissue evidence="1">Shoot tissue taken approximately 20 cm above the soil surface</tissue>
    </source>
</reference>
<reference evidence="1" key="2">
    <citation type="journal article" date="2015" name="Data Brief">
        <title>Shoot transcriptome of the giant reed, Arundo donax.</title>
        <authorList>
            <person name="Barrero R.A."/>
            <person name="Guerrero F.D."/>
            <person name="Moolhuijzen P."/>
            <person name="Goolsby J.A."/>
            <person name="Tidwell J."/>
            <person name="Bellgard S.E."/>
            <person name="Bellgard M.I."/>
        </authorList>
    </citation>
    <scope>NUCLEOTIDE SEQUENCE</scope>
    <source>
        <tissue evidence="1">Shoot tissue taken approximately 20 cm above the soil surface</tissue>
    </source>
</reference>
<proteinExistence type="predicted"/>
<dbReference type="AlphaFoldDB" id="A0A0A9ESR0"/>
<protein>
    <submittedName>
        <fullName evidence="1">Uncharacterized protein</fullName>
    </submittedName>
</protein>
<sequence>MPTYSFNAEKIFHGMNTLRLCMQCSLKGRFLRKLNLARRLVTYCL</sequence>
<evidence type="ECO:0000313" key="1">
    <source>
        <dbReference type="EMBL" id="JAE03785.1"/>
    </source>
</evidence>